<dbReference type="RefSeq" id="WP_169396033.1">
    <property type="nucleotide sequence ID" value="NZ_JAAXKY010000033.1"/>
</dbReference>
<reference evidence="7 8" key="1">
    <citation type="submission" date="2020-04" db="EMBL/GenBank/DDBJ databases">
        <authorList>
            <person name="Klaysubun C."/>
            <person name="Duangmal K."/>
            <person name="Lipun K."/>
        </authorList>
    </citation>
    <scope>NUCLEOTIDE SEQUENCE [LARGE SCALE GENOMIC DNA]</scope>
    <source>
        <strain evidence="7 8">JCM 11839</strain>
    </source>
</reference>
<keyword evidence="8" id="KW-1185">Reference proteome</keyword>
<feature type="region of interest" description="Disordered" evidence="5">
    <location>
        <begin position="194"/>
        <end position="214"/>
    </location>
</feature>
<accession>A0ABX1RD69</accession>
<evidence type="ECO:0000256" key="4">
    <source>
        <dbReference type="PROSITE-ProRule" id="PRU00335"/>
    </source>
</evidence>
<sequence length="214" mass="22550">MNASGPLDEGVKERADSRRKRLRLLAATRTAVAEQGLAVAAADIAERAEVGIGTLYRRFGSKDALIELVLLDSIGVVSTAAQRALDHEDPVSGLTTLLSVLAEGQVGNRGLRECTTGVGGERSESIREHTRTLRGALEKLVQRAQSSGAIRDDVTWRDVAVLAEAAATSGNYLGIAPEAEQWRRTLAVIMDGLRPPGSAPLPGRPPVDAVTPAG</sequence>
<dbReference type="InterPro" id="IPR049445">
    <property type="entry name" value="TetR_SbtR-like_C"/>
</dbReference>
<dbReference type="Pfam" id="PF00440">
    <property type="entry name" value="TetR_N"/>
    <property type="match status" value="1"/>
</dbReference>
<evidence type="ECO:0000259" key="6">
    <source>
        <dbReference type="PROSITE" id="PS50977"/>
    </source>
</evidence>
<proteinExistence type="predicted"/>
<dbReference type="SUPFAM" id="SSF48498">
    <property type="entry name" value="Tetracyclin repressor-like, C-terminal domain"/>
    <property type="match status" value="1"/>
</dbReference>
<dbReference type="PANTHER" id="PTHR30055">
    <property type="entry name" value="HTH-TYPE TRANSCRIPTIONAL REGULATOR RUTR"/>
    <property type="match status" value="1"/>
</dbReference>
<dbReference type="InterPro" id="IPR050109">
    <property type="entry name" value="HTH-type_TetR-like_transc_reg"/>
</dbReference>
<evidence type="ECO:0000256" key="5">
    <source>
        <dbReference type="SAM" id="MobiDB-lite"/>
    </source>
</evidence>
<feature type="domain" description="HTH tetR-type" evidence="6">
    <location>
        <begin position="18"/>
        <end position="77"/>
    </location>
</feature>
<evidence type="ECO:0000313" key="7">
    <source>
        <dbReference type="EMBL" id="NMH77962.1"/>
    </source>
</evidence>
<dbReference type="Gene3D" id="1.10.357.10">
    <property type="entry name" value="Tetracycline Repressor, domain 2"/>
    <property type="match status" value="1"/>
</dbReference>
<dbReference type="PANTHER" id="PTHR30055:SF234">
    <property type="entry name" value="HTH-TYPE TRANSCRIPTIONAL REGULATOR BETI"/>
    <property type="match status" value="1"/>
</dbReference>
<dbReference type="Proteomes" id="UP001296706">
    <property type="component" value="Unassembled WGS sequence"/>
</dbReference>
<keyword evidence="3" id="KW-0804">Transcription</keyword>
<organism evidence="7 8">
    <name type="scientific">Pseudonocardia xinjiangensis</name>
    <dbReference type="NCBI Taxonomy" id="75289"/>
    <lineage>
        <taxon>Bacteria</taxon>
        <taxon>Bacillati</taxon>
        <taxon>Actinomycetota</taxon>
        <taxon>Actinomycetes</taxon>
        <taxon>Pseudonocardiales</taxon>
        <taxon>Pseudonocardiaceae</taxon>
        <taxon>Pseudonocardia</taxon>
    </lineage>
</organism>
<dbReference type="InterPro" id="IPR036271">
    <property type="entry name" value="Tet_transcr_reg_TetR-rel_C_sf"/>
</dbReference>
<comment type="caution">
    <text evidence="7">The sequence shown here is derived from an EMBL/GenBank/DDBJ whole genome shotgun (WGS) entry which is preliminary data.</text>
</comment>
<dbReference type="PROSITE" id="PS50977">
    <property type="entry name" value="HTH_TETR_2"/>
    <property type="match status" value="1"/>
</dbReference>
<dbReference type="Pfam" id="PF21597">
    <property type="entry name" value="TetR_C_43"/>
    <property type="match status" value="1"/>
</dbReference>
<feature type="DNA-binding region" description="H-T-H motif" evidence="4">
    <location>
        <begin position="40"/>
        <end position="59"/>
    </location>
</feature>
<gene>
    <name evidence="7" type="ORF">HF577_12815</name>
</gene>
<dbReference type="InterPro" id="IPR001647">
    <property type="entry name" value="HTH_TetR"/>
</dbReference>
<evidence type="ECO:0000313" key="8">
    <source>
        <dbReference type="Proteomes" id="UP001296706"/>
    </source>
</evidence>
<evidence type="ECO:0000256" key="1">
    <source>
        <dbReference type="ARBA" id="ARBA00023015"/>
    </source>
</evidence>
<dbReference type="EMBL" id="JAAXKY010000033">
    <property type="protein sequence ID" value="NMH77962.1"/>
    <property type="molecule type" value="Genomic_DNA"/>
</dbReference>
<dbReference type="PRINTS" id="PR00455">
    <property type="entry name" value="HTHTETR"/>
</dbReference>
<dbReference type="SUPFAM" id="SSF46689">
    <property type="entry name" value="Homeodomain-like"/>
    <property type="match status" value="1"/>
</dbReference>
<evidence type="ECO:0000256" key="3">
    <source>
        <dbReference type="ARBA" id="ARBA00023163"/>
    </source>
</evidence>
<keyword evidence="2 4" id="KW-0238">DNA-binding</keyword>
<name>A0ABX1RD69_9PSEU</name>
<dbReference type="InterPro" id="IPR009057">
    <property type="entry name" value="Homeodomain-like_sf"/>
</dbReference>
<evidence type="ECO:0000256" key="2">
    <source>
        <dbReference type="ARBA" id="ARBA00023125"/>
    </source>
</evidence>
<keyword evidence="1" id="KW-0805">Transcription regulation</keyword>
<protein>
    <submittedName>
        <fullName evidence="7">TetR/AcrR family transcriptional regulator</fullName>
    </submittedName>
</protein>